<sequence length="787" mass="83120">MAADNGARLIATLEARVNKFEKDLAKANGTARREFGAIEKRGQQMANRLETTVSSAATRAQGALKGLAGSFATGFLGGFAAGGVQGIVSEIRSATRAMSDLKAEAAKAGVGVEAFQALGYAARQNNVSLDALTDGLKELQLRADEFIVTGKGSGAEAFARLGYGADELKAKLRDPAALFVEIIGRIKALNNTAAGIRIADEIFGGTGGEQFVRFLEQGEAGIRRNMDEAKRLGLVLDKDVIEKGAELDKQFQKIADTISNNIKSAVVGVATTLASWATNVEGFLAALGNSKFFAILNKIMGSELEAGYYGAKLIDRSGAATPAGALDPKAVNALRDAMNAAGTTARANVPNRAEHLPERFVDPKLAGLQTEFRGSLAKLIEAAKEAGHDIKITSGFRSVERQQELWAAAVKKYGSEDAARKWVAPPGRSFHNKGTAADLGYGSDAARTWAHANANRFGVTFPMGNEPWHVEPEGQRGQPKDGDPDTSGLERQSTARAKVTTEADKQAAAVKRVMDALALETAQVGQTEQQQRILQELSAAGVDIHTREGQAIAAKVAELYRLKAAQEGAAESAEQLKDARQQFADMGKEATKGFLRDLRQGVSAADALSNALDRIIDRLMDMVVDQIFSGLFGQQGAAGGSGGGIFSTFLASMFGAPRAKGGRLEAGKLHLVGEEGPELVKGSGTVIPAARTAQLMAPAPPSIGKPNVGAASAALRPVVNVTPPKTEIHVANAPAVARQEESEGPNGTRRVELEFEDWMANATNKPGGRMQRILRSGYGVQKTVTRR</sequence>
<dbReference type="SUPFAM" id="SSF55166">
    <property type="entry name" value="Hedgehog/DD-peptidase"/>
    <property type="match status" value="1"/>
</dbReference>
<dbReference type="PANTHER" id="PTHR34385">
    <property type="entry name" value="D-ALANYL-D-ALANINE CARBOXYPEPTIDASE"/>
    <property type="match status" value="1"/>
</dbReference>
<dbReference type="InterPro" id="IPR009045">
    <property type="entry name" value="Zn_M74/Hedgehog-like"/>
</dbReference>
<dbReference type="Gene3D" id="3.30.1380.10">
    <property type="match status" value="1"/>
</dbReference>
<protein>
    <recommendedName>
        <fullName evidence="2">D-alanyl-D-alanine carboxypeptidase-like core domain-containing protein</fullName>
    </recommendedName>
</protein>
<comment type="caution">
    <text evidence="3">The sequence shown here is derived from an EMBL/GenBank/DDBJ whole genome shotgun (WGS) entry which is preliminary data.</text>
</comment>
<name>A0A9W6JHV8_9HYPH</name>
<reference evidence="3" key="1">
    <citation type="journal article" date="2014" name="Int. J. Syst. Evol. Microbiol.">
        <title>Complete genome sequence of Corynebacterium casei LMG S-19264T (=DSM 44701T), isolated from a smear-ripened cheese.</title>
        <authorList>
            <consortium name="US DOE Joint Genome Institute (JGI-PGF)"/>
            <person name="Walter F."/>
            <person name="Albersmeier A."/>
            <person name="Kalinowski J."/>
            <person name="Ruckert C."/>
        </authorList>
    </citation>
    <scope>NUCLEOTIDE SEQUENCE</scope>
    <source>
        <strain evidence="3">VKM B-2555</strain>
    </source>
</reference>
<dbReference type="Pfam" id="PF02557">
    <property type="entry name" value="VanY"/>
    <property type="match status" value="1"/>
</dbReference>
<feature type="compositionally biased region" description="Basic and acidic residues" evidence="1">
    <location>
        <begin position="468"/>
        <end position="483"/>
    </location>
</feature>
<dbReference type="AlphaFoldDB" id="A0A9W6JHV8"/>
<dbReference type="InterPro" id="IPR003709">
    <property type="entry name" value="VanY-like_core_dom"/>
</dbReference>
<accession>A0A9W6JHV8</accession>
<feature type="region of interest" description="Disordered" evidence="1">
    <location>
        <begin position="463"/>
        <end position="503"/>
    </location>
</feature>
<dbReference type="EMBL" id="BSFK01000010">
    <property type="protein sequence ID" value="GLK76701.1"/>
    <property type="molecule type" value="Genomic_DNA"/>
</dbReference>
<dbReference type="PANTHER" id="PTHR34385:SF1">
    <property type="entry name" value="PEPTIDOGLYCAN L-ALANYL-D-GLUTAMATE ENDOPEPTIDASE CWLK"/>
    <property type="match status" value="1"/>
</dbReference>
<evidence type="ECO:0000313" key="4">
    <source>
        <dbReference type="Proteomes" id="UP001143364"/>
    </source>
</evidence>
<proteinExistence type="predicted"/>
<feature type="domain" description="D-alanyl-D-alanine carboxypeptidase-like core" evidence="2">
    <location>
        <begin position="368"/>
        <end position="462"/>
    </location>
</feature>
<dbReference type="InterPro" id="IPR052179">
    <property type="entry name" value="DD-CPase-like"/>
</dbReference>
<reference evidence="3" key="2">
    <citation type="submission" date="2023-01" db="EMBL/GenBank/DDBJ databases">
        <authorList>
            <person name="Sun Q."/>
            <person name="Evtushenko L."/>
        </authorList>
    </citation>
    <scope>NUCLEOTIDE SEQUENCE</scope>
    <source>
        <strain evidence="3">VKM B-2555</strain>
    </source>
</reference>
<gene>
    <name evidence="3" type="ORF">GCM10008171_19550</name>
</gene>
<evidence type="ECO:0000256" key="1">
    <source>
        <dbReference type="SAM" id="MobiDB-lite"/>
    </source>
</evidence>
<dbReference type="GO" id="GO:0008233">
    <property type="term" value="F:peptidase activity"/>
    <property type="evidence" value="ECO:0007669"/>
    <property type="project" value="InterPro"/>
</dbReference>
<organism evidence="3 4">
    <name type="scientific">Methylopila jiangsuensis</name>
    <dbReference type="NCBI Taxonomy" id="586230"/>
    <lineage>
        <taxon>Bacteria</taxon>
        <taxon>Pseudomonadati</taxon>
        <taxon>Pseudomonadota</taxon>
        <taxon>Alphaproteobacteria</taxon>
        <taxon>Hyphomicrobiales</taxon>
        <taxon>Methylopilaceae</taxon>
        <taxon>Methylopila</taxon>
    </lineage>
</organism>
<keyword evidence="4" id="KW-1185">Reference proteome</keyword>
<dbReference type="RefSeq" id="WP_271204572.1">
    <property type="nucleotide sequence ID" value="NZ_BSFK01000010.1"/>
</dbReference>
<evidence type="ECO:0000259" key="2">
    <source>
        <dbReference type="Pfam" id="PF02557"/>
    </source>
</evidence>
<evidence type="ECO:0000313" key="3">
    <source>
        <dbReference type="EMBL" id="GLK76701.1"/>
    </source>
</evidence>
<dbReference type="CDD" id="cd14814">
    <property type="entry name" value="Peptidase_M15"/>
    <property type="match status" value="1"/>
</dbReference>
<dbReference type="GO" id="GO:0006508">
    <property type="term" value="P:proteolysis"/>
    <property type="evidence" value="ECO:0007669"/>
    <property type="project" value="InterPro"/>
</dbReference>
<dbReference type="Proteomes" id="UP001143364">
    <property type="component" value="Unassembled WGS sequence"/>
</dbReference>